<dbReference type="SMART" id="SM01005">
    <property type="entry name" value="Ala_racemase_C"/>
    <property type="match status" value="1"/>
</dbReference>
<accession>A0ABV5ALS6</accession>
<dbReference type="InterPro" id="IPR029066">
    <property type="entry name" value="PLP-binding_barrel"/>
</dbReference>
<comment type="catalytic activity">
    <reaction evidence="4">
        <text>L-alanine = D-alanine</text>
        <dbReference type="Rhea" id="RHEA:20249"/>
        <dbReference type="ChEBI" id="CHEBI:57416"/>
        <dbReference type="ChEBI" id="CHEBI:57972"/>
        <dbReference type="EC" id="5.1.1.1"/>
    </reaction>
</comment>
<dbReference type="GO" id="GO:0008784">
    <property type="term" value="F:alanine racemase activity"/>
    <property type="evidence" value="ECO:0007669"/>
    <property type="project" value="UniProtKB-EC"/>
</dbReference>
<feature type="binding site" evidence="4">
    <location>
        <position position="143"/>
    </location>
    <ligand>
        <name>substrate</name>
    </ligand>
</feature>
<dbReference type="PANTHER" id="PTHR30511:SF0">
    <property type="entry name" value="ALANINE RACEMASE, CATABOLIC-RELATED"/>
    <property type="match status" value="1"/>
</dbReference>
<comment type="similarity">
    <text evidence="4">Belongs to the alanine racemase family.</text>
</comment>
<evidence type="ECO:0000256" key="1">
    <source>
        <dbReference type="ARBA" id="ARBA00001933"/>
    </source>
</evidence>
<dbReference type="Pfam" id="PF01168">
    <property type="entry name" value="Ala_racemase_N"/>
    <property type="match status" value="1"/>
</dbReference>
<keyword evidence="7" id="KW-1185">Reference proteome</keyword>
<evidence type="ECO:0000256" key="4">
    <source>
        <dbReference type="HAMAP-Rule" id="MF_01201"/>
    </source>
</evidence>
<evidence type="ECO:0000313" key="7">
    <source>
        <dbReference type="Proteomes" id="UP001579974"/>
    </source>
</evidence>
<comment type="function">
    <text evidence="4">Catalyzes the interconversion of L-alanine and D-alanine. May also act on other amino acids.</text>
</comment>
<evidence type="ECO:0000313" key="6">
    <source>
        <dbReference type="EMBL" id="MFB5193219.1"/>
    </source>
</evidence>
<dbReference type="Gene3D" id="2.40.37.10">
    <property type="entry name" value="Lyase, Ornithine Decarboxylase, Chain A, domain 1"/>
    <property type="match status" value="1"/>
</dbReference>
<feature type="domain" description="Alanine racemase C-terminal" evidence="5">
    <location>
        <begin position="254"/>
        <end position="377"/>
    </location>
</feature>
<dbReference type="EMBL" id="JBDXSU010000050">
    <property type="protein sequence ID" value="MFB5193219.1"/>
    <property type="molecule type" value="Genomic_DNA"/>
</dbReference>
<evidence type="ECO:0000256" key="3">
    <source>
        <dbReference type="ARBA" id="ARBA00023235"/>
    </source>
</evidence>
<keyword evidence="3 4" id="KW-0413">Isomerase</keyword>
<comment type="pathway">
    <text evidence="4">Amino-acid biosynthesis; D-alanine biosynthesis; D-alanine from L-alanine: step 1/1.</text>
</comment>
<dbReference type="PROSITE" id="PS00395">
    <property type="entry name" value="ALANINE_RACEMASE"/>
    <property type="match status" value="1"/>
</dbReference>
<keyword evidence="2 4" id="KW-0663">Pyridoxal phosphate</keyword>
<reference evidence="6 7" key="1">
    <citation type="journal article" date="2024" name="Int. J. Mol. Sci.">
        <title>Exploration of Alicyclobacillus spp. Genome in Search of Antibiotic Resistance.</title>
        <authorList>
            <person name="Bucka-Kolendo J."/>
            <person name="Kiousi D.E."/>
            <person name="Dekowska A."/>
            <person name="Mikolajczuk-Szczyrba A."/>
            <person name="Karadedos D.M."/>
            <person name="Michael P."/>
            <person name="Galanis A."/>
            <person name="Sokolowska B."/>
        </authorList>
    </citation>
    <scope>NUCLEOTIDE SEQUENCE [LARGE SCALE GENOMIC DNA]</scope>
    <source>
        <strain evidence="6 7">KKP 3000</strain>
    </source>
</reference>
<comment type="cofactor">
    <cofactor evidence="1 4">
        <name>pyridoxal 5'-phosphate</name>
        <dbReference type="ChEBI" id="CHEBI:597326"/>
    </cofactor>
</comment>
<dbReference type="InterPro" id="IPR011079">
    <property type="entry name" value="Ala_racemase_C"/>
</dbReference>
<feature type="active site" description="Proton acceptor; specific for L-alanine" evidence="4">
    <location>
        <position position="275"/>
    </location>
</feature>
<dbReference type="InterPro" id="IPR000821">
    <property type="entry name" value="Ala_racemase"/>
</dbReference>
<dbReference type="NCBIfam" id="TIGR00492">
    <property type="entry name" value="alr"/>
    <property type="match status" value="1"/>
</dbReference>
<dbReference type="RefSeq" id="WP_275473406.1">
    <property type="nucleotide sequence ID" value="NZ_CP162940.1"/>
</dbReference>
<dbReference type="Pfam" id="PF00842">
    <property type="entry name" value="Ala_racemase_C"/>
    <property type="match status" value="1"/>
</dbReference>
<dbReference type="InterPro" id="IPR009006">
    <property type="entry name" value="Ala_racemase/Decarboxylase_C"/>
</dbReference>
<name>A0ABV5ALS6_9BACL</name>
<dbReference type="InterPro" id="IPR020622">
    <property type="entry name" value="Ala_racemase_pyridoxalP-BS"/>
</dbReference>
<comment type="caution">
    <text evidence="6">The sequence shown here is derived from an EMBL/GenBank/DDBJ whole genome shotgun (WGS) entry which is preliminary data.</text>
</comment>
<gene>
    <name evidence="6" type="primary">alr</name>
    <name evidence="6" type="ORF">KKP3000_003511</name>
</gene>
<protein>
    <recommendedName>
        <fullName evidence="4">Alanine racemase</fullName>
        <ecNumber evidence="4">5.1.1.1</ecNumber>
    </recommendedName>
</protein>
<evidence type="ECO:0000256" key="2">
    <source>
        <dbReference type="ARBA" id="ARBA00022898"/>
    </source>
</evidence>
<feature type="modified residue" description="N6-(pyridoxal phosphate)lysine" evidence="4">
    <location>
        <position position="44"/>
    </location>
</feature>
<dbReference type="InterPro" id="IPR001608">
    <property type="entry name" value="Ala_racemase_N"/>
</dbReference>
<dbReference type="Gene3D" id="3.20.20.10">
    <property type="entry name" value="Alanine racemase"/>
    <property type="match status" value="1"/>
</dbReference>
<feature type="binding site" evidence="4">
    <location>
        <position position="323"/>
    </location>
    <ligand>
        <name>substrate</name>
    </ligand>
</feature>
<dbReference type="EC" id="5.1.1.1" evidence="4"/>
<dbReference type="CDD" id="cd00430">
    <property type="entry name" value="PLPDE_III_AR"/>
    <property type="match status" value="1"/>
</dbReference>
<dbReference type="SUPFAM" id="SSF50621">
    <property type="entry name" value="Alanine racemase C-terminal domain-like"/>
    <property type="match status" value="1"/>
</dbReference>
<feature type="active site" description="Proton acceptor; specific for D-alanine" evidence="4">
    <location>
        <position position="44"/>
    </location>
</feature>
<organism evidence="6 7">
    <name type="scientific">Alicyclobacillus fastidiosus</name>
    <dbReference type="NCBI Taxonomy" id="392011"/>
    <lineage>
        <taxon>Bacteria</taxon>
        <taxon>Bacillati</taxon>
        <taxon>Bacillota</taxon>
        <taxon>Bacilli</taxon>
        <taxon>Bacillales</taxon>
        <taxon>Alicyclobacillaceae</taxon>
        <taxon>Alicyclobacillus</taxon>
    </lineage>
</organism>
<sequence>MESFSEAVFYRDTFAEVNLDCIAHNVHVIQSILRPNTRLMAVVKSNAYGHGAIPVAKVALDSGASYLGVATLDEAIQLRKGGIKAPILVLGYVSSAHVQAASDFNITLAVISPEHAKQLLQAVQLLPSSHLKVHLKIDTGMGRLGIRTADELRLELKILSHPGINIEGAFTHLAQADSGDLSYSVQQLEKANFLFGLLRQHVMYPEHLILHVANSAGILELPESHMNMVRLGISLYGVYPSRQVNRDRVRLQQALVLHSKIVYLKDVPAGTSIGYGGTFVAKRATMVATVPIGYGDGIPRSFSNHGFLTVRGQKCPILGRVCMDQIMLDVTKVRDVQENDIVTVYDHNTLEELSYIAGTIPYELLCAISPRVVRQYRYRSQTWTENPILHDKLIMNAIGL</sequence>
<dbReference type="PANTHER" id="PTHR30511">
    <property type="entry name" value="ALANINE RACEMASE"/>
    <property type="match status" value="1"/>
</dbReference>
<dbReference type="PRINTS" id="PR00992">
    <property type="entry name" value="ALARACEMASE"/>
</dbReference>
<dbReference type="HAMAP" id="MF_01201">
    <property type="entry name" value="Ala_racemase"/>
    <property type="match status" value="1"/>
</dbReference>
<dbReference type="Proteomes" id="UP001579974">
    <property type="component" value="Unassembled WGS sequence"/>
</dbReference>
<proteinExistence type="inferred from homology"/>
<evidence type="ECO:0000259" key="5">
    <source>
        <dbReference type="SMART" id="SM01005"/>
    </source>
</evidence>
<dbReference type="SUPFAM" id="SSF51419">
    <property type="entry name" value="PLP-binding barrel"/>
    <property type="match status" value="1"/>
</dbReference>